<dbReference type="PANTHER" id="PTHR11022">
    <property type="entry name" value="PEPTIDOGLYCAN RECOGNITION PROTEIN"/>
    <property type="match status" value="1"/>
</dbReference>
<sequence length="749" mass="76896">MRRALAATAVVTIVGGLLVFDVSGVPALGPDRPERQTTVPLTGARASALEPDTLVTDPMPTDDFSVMGVTWAEGSADPATTTVEVRVREADGWTGWTPLDVNDAAPDPGTEEALLAADVTATEPLVTAQADGVQVRVRSAAGEEPEDLEAVLIDPGSDAAPAAEPLSGAGAASGAPAVVTRSQWGADESKRRCSPSYSSTLLAGTVHHTAGTNSYTASQSRGIVKGIYLYHTGTLGWCDIGYNFLVDKYGTVFEGRYGGTTKAVRGAHAGGFNDRTVGVSALGNYETASAPAVMVRTIGEVLGWKLGLFGRTATGTVSLTSAGGSTARWPSGTTVTLPAVFGHRDVGLTACPGTHLYAAMGTVRSVAAQTSADVRAAAPTPTPTPSTTHAPTAPATPSPSPTPTATATPTAAPTPTPTVSTTPPAPLPVPTSAPLDADLREAIVVPLEVDLGAGQELLAYTPAAPGTRTVLDVADTGSRSVLSTTRWTLGWDLVVPAELDGTPGDETLLYDRDTGRAVVVDTSPKGESRIVLEAGWSTAWTSIVPVEVDGNPVSELLLYSATTGAQRVVRLSPVASSATFGTSTWSRGWTSVTALEADGTAGAEVGVYNAATGRHAVVDLGTGRLSTTLSSQQWASGLSTVVGLEVDGTERSEVLTYDAATGTGTLLDVAAGAALVRRTGYRWDAGWSTLSPAEVDRTAGAELVLHDRTSGRLLLLDLAANGTARQLGWSGTAARTDGPRYRDPVVRAR</sequence>
<dbReference type="Proteomes" id="UP001596122">
    <property type="component" value="Unassembled WGS sequence"/>
</dbReference>
<organism evidence="4 5">
    <name type="scientific">Aquipuribacter nitratireducens</name>
    <dbReference type="NCBI Taxonomy" id="650104"/>
    <lineage>
        <taxon>Bacteria</taxon>
        <taxon>Bacillati</taxon>
        <taxon>Actinomycetota</taxon>
        <taxon>Actinomycetes</taxon>
        <taxon>Micrococcales</taxon>
        <taxon>Intrasporangiaceae</taxon>
        <taxon>Aquipuribacter</taxon>
    </lineage>
</organism>
<feature type="domain" description="Peptidoglycan recognition protein family" evidence="3">
    <location>
        <begin position="176"/>
        <end position="324"/>
    </location>
</feature>
<dbReference type="InterPro" id="IPR002502">
    <property type="entry name" value="Amidase_domain"/>
</dbReference>
<evidence type="ECO:0000259" key="3">
    <source>
        <dbReference type="SMART" id="SM00701"/>
    </source>
</evidence>
<dbReference type="PANTHER" id="PTHR11022:SF41">
    <property type="entry name" value="PEPTIDOGLYCAN-RECOGNITION PROTEIN LC-RELATED"/>
    <property type="match status" value="1"/>
</dbReference>
<feature type="compositionally biased region" description="Basic and acidic residues" evidence="2">
    <location>
        <begin position="737"/>
        <end position="749"/>
    </location>
</feature>
<keyword evidence="5" id="KW-1185">Reference proteome</keyword>
<evidence type="ECO:0000313" key="4">
    <source>
        <dbReference type="EMBL" id="MFC5379684.1"/>
    </source>
</evidence>
<comment type="caution">
    <text evidence="4">The sequence shown here is derived from an EMBL/GenBank/DDBJ whole genome shotgun (WGS) entry which is preliminary data.</text>
</comment>
<dbReference type="InterPro" id="IPR006619">
    <property type="entry name" value="PGRP_domain_met/bac"/>
</dbReference>
<dbReference type="SMART" id="SM00701">
    <property type="entry name" value="PGRP"/>
    <property type="match status" value="1"/>
</dbReference>
<proteinExistence type="inferred from homology"/>
<evidence type="ECO:0000313" key="5">
    <source>
        <dbReference type="Proteomes" id="UP001596122"/>
    </source>
</evidence>
<protein>
    <submittedName>
        <fullName evidence="4">Peptidoglycan recognition protein</fullName>
    </submittedName>
</protein>
<reference evidence="5" key="1">
    <citation type="journal article" date="2019" name="Int. J. Syst. Evol. Microbiol.">
        <title>The Global Catalogue of Microorganisms (GCM) 10K type strain sequencing project: providing services to taxonomists for standard genome sequencing and annotation.</title>
        <authorList>
            <consortium name="The Broad Institute Genomics Platform"/>
            <consortium name="The Broad Institute Genome Sequencing Center for Infectious Disease"/>
            <person name="Wu L."/>
            <person name="Ma J."/>
        </authorList>
    </citation>
    <scope>NUCLEOTIDE SEQUENCE [LARGE SCALE GENOMIC DNA]</scope>
    <source>
        <strain evidence="5">CCUG 43114</strain>
    </source>
</reference>
<feature type="region of interest" description="Disordered" evidence="2">
    <location>
        <begin position="730"/>
        <end position="749"/>
    </location>
</feature>
<dbReference type="InterPro" id="IPR015510">
    <property type="entry name" value="PGRP"/>
</dbReference>
<dbReference type="RefSeq" id="WP_377002279.1">
    <property type="nucleotide sequence ID" value="NZ_JBHSLD010000004.1"/>
</dbReference>
<gene>
    <name evidence="4" type="ORF">ACFPJ6_02665</name>
</gene>
<dbReference type="Gene3D" id="3.40.80.10">
    <property type="entry name" value="Peptidoglycan recognition protein-like"/>
    <property type="match status" value="1"/>
</dbReference>
<dbReference type="Pfam" id="PF01510">
    <property type="entry name" value="Amidase_2"/>
    <property type="match status" value="1"/>
</dbReference>
<dbReference type="SUPFAM" id="SSF55846">
    <property type="entry name" value="N-acetylmuramoyl-L-alanine amidase-like"/>
    <property type="match status" value="1"/>
</dbReference>
<comment type="similarity">
    <text evidence="1">Belongs to the N-acetylmuramoyl-L-alanine amidase 2 family.</text>
</comment>
<evidence type="ECO:0000256" key="2">
    <source>
        <dbReference type="SAM" id="MobiDB-lite"/>
    </source>
</evidence>
<accession>A0ABW0GJN5</accession>
<dbReference type="CDD" id="cd06583">
    <property type="entry name" value="PGRP"/>
    <property type="match status" value="1"/>
</dbReference>
<dbReference type="InterPro" id="IPR036505">
    <property type="entry name" value="Amidase/PGRP_sf"/>
</dbReference>
<evidence type="ECO:0000256" key="1">
    <source>
        <dbReference type="ARBA" id="ARBA00007553"/>
    </source>
</evidence>
<feature type="region of interest" description="Disordered" evidence="2">
    <location>
        <begin position="371"/>
        <end position="433"/>
    </location>
</feature>
<name>A0ABW0GJN5_9MICO</name>
<dbReference type="EMBL" id="JBHSLD010000004">
    <property type="protein sequence ID" value="MFC5379684.1"/>
    <property type="molecule type" value="Genomic_DNA"/>
</dbReference>
<feature type="compositionally biased region" description="Low complexity" evidence="2">
    <location>
        <begin position="403"/>
        <end position="422"/>
    </location>
</feature>